<evidence type="ECO:0000256" key="1">
    <source>
        <dbReference type="ARBA" id="ARBA00004071"/>
    </source>
</evidence>
<evidence type="ECO:0000256" key="3">
    <source>
        <dbReference type="ARBA" id="ARBA00012662"/>
    </source>
</evidence>
<protein>
    <recommendedName>
        <fullName evidence="3">alpha-L-fucosidase</fullName>
        <ecNumber evidence="3">3.2.1.51</ecNumber>
    </recommendedName>
</protein>
<dbReference type="SUPFAM" id="SSF51445">
    <property type="entry name" value="(Trans)glycosidases"/>
    <property type="match status" value="1"/>
</dbReference>
<feature type="domain" description="Glycoside hydrolase family 29 N-terminal" evidence="7">
    <location>
        <begin position="19"/>
        <end position="367"/>
    </location>
</feature>
<evidence type="ECO:0000313" key="9">
    <source>
        <dbReference type="Proteomes" id="UP001501594"/>
    </source>
</evidence>
<evidence type="ECO:0000313" key="8">
    <source>
        <dbReference type="EMBL" id="GAA4267021.1"/>
    </source>
</evidence>
<evidence type="ECO:0000256" key="2">
    <source>
        <dbReference type="ARBA" id="ARBA00007951"/>
    </source>
</evidence>
<dbReference type="PRINTS" id="PR00741">
    <property type="entry name" value="GLHYDRLASE29"/>
</dbReference>
<keyword evidence="6" id="KW-0326">Glycosidase</keyword>
<dbReference type="InterPro" id="IPR057739">
    <property type="entry name" value="Glyco_hydro_29_N"/>
</dbReference>
<dbReference type="InterPro" id="IPR000933">
    <property type="entry name" value="Glyco_hydro_29"/>
</dbReference>
<evidence type="ECO:0000256" key="4">
    <source>
        <dbReference type="ARBA" id="ARBA00022729"/>
    </source>
</evidence>
<dbReference type="PANTHER" id="PTHR10030:SF37">
    <property type="entry name" value="ALPHA-L-FUCOSIDASE-RELATED"/>
    <property type="match status" value="1"/>
</dbReference>
<dbReference type="InterPro" id="IPR016286">
    <property type="entry name" value="FUC_metazoa-typ"/>
</dbReference>
<proteinExistence type="inferred from homology"/>
<accession>A0ABP8E449</accession>
<gene>
    <name evidence="8" type="ORF">GCM10022256_26330</name>
</gene>
<comment type="similarity">
    <text evidence="2">Belongs to the glycosyl hydrolase 29 family.</text>
</comment>
<keyword evidence="5" id="KW-0378">Hydrolase</keyword>
<name>A0ABP8E449_9MICO</name>
<dbReference type="PIRSF" id="PIRSF001092">
    <property type="entry name" value="Alpha-L-fucosidase"/>
    <property type="match status" value="1"/>
</dbReference>
<dbReference type="Pfam" id="PF01120">
    <property type="entry name" value="Alpha_L_fucos"/>
    <property type="match status" value="1"/>
</dbReference>
<comment type="caution">
    <text evidence="8">The sequence shown here is derived from an EMBL/GenBank/DDBJ whole genome shotgun (WGS) entry which is preliminary data.</text>
</comment>
<keyword evidence="9" id="KW-1185">Reference proteome</keyword>
<dbReference type="SMART" id="SM00812">
    <property type="entry name" value="Alpha_L_fucos"/>
    <property type="match status" value="1"/>
</dbReference>
<comment type="function">
    <text evidence="1">Alpha-L-fucosidase is responsible for hydrolyzing the alpha-1,6-linked fucose joined to the reducing-end N-acetylglucosamine of the carbohydrate moieties of glycoproteins.</text>
</comment>
<dbReference type="InterPro" id="IPR013780">
    <property type="entry name" value="Glyco_hydro_b"/>
</dbReference>
<evidence type="ECO:0000259" key="7">
    <source>
        <dbReference type="Pfam" id="PF01120"/>
    </source>
</evidence>
<dbReference type="RefSeq" id="WP_344796919.1">
    <property type="nucleotide sequence ID" value="NZ_BAABAU010000003.1"/>
</dbReference>
<dbReference type="InterPro" id="IPR017853">
    <property type="entry name" value="GH"/>
</dbReference>
<evidence type="ECO:0000256" key="6">
    <source>
        <dbReference type="ARBA" id="ARBA00023295"/>
    </source>
</evidence>
<dbReference type="Gene3D" id="3.20.20.80">
    <property type="entry name" value="Glycosidases"/>
    <property type="match status" value="1"/>
</dbReference>
<keyword evidence="4" id="KW-0732">Signal</keyword>
<dbReference type="EMBL" id="BAABAU010000003">
    <property type="protein sequence ID" value="GAA4267021.1"/>
    <property type="molecule type" value="Genomic_DNA"/>
</dbReference>
<sequence length="501" mass="56554">MTRFDTPHHRERLAEIDEVIARGPHSADWASLQTTPPRWYVDGKFGIFIHWGPYAVPAFGSEWYPRNMYRPGMPEYEHHRATYGDQKDFGYKDFIPQFTAPRFDPDEWARLFRKAGAQFVVPVAEHHDGFPMYDCSFTRWNAAAMGPQRDVVGELAQAVRAQSMVFGASSHRAEHWFFFNGGATFDSDVTDPESLDLYGPAMREESQPSNEYLEDWLVRTAELVDLYRPQLVWFDWWIEQPAFAPYLQRFLAYYYNRGVEWDRPVAVNYKYDAVPPGTAVFDVERGQLAETRADFWQTDTSVAKTSWSHIEGQQYKRADDLIGDLVDIVSKNGALLLNIGPKADGSIADEEVELLETIGAWLSRNGEAIYGSHPWLIAGEGPTRVVEGEFADTARDPFTPDDIRFTAARGDVYATVLAPVGETVTIRSLGSDSGLFPRDIQRIDLLGVDGEASWSRAGDAVTIQVPEEARGTLASFRVRPVPVVEKAHRIGLTSDHALDYA</sequence>
<reference evidence="9" key="1">
    <citation type="journal article" date="2019" name="Int. J. Syst. Evol. Microbiol.">
        <title>The Global Catalogue of Microorganisms (GCM) 10K type strain sequencing project: providing services to taxonomists for standard genome sequencing and annotation.</title>
        <authorList>
            <consortium name="The Broad Institute Genomics Platform"/>
            <consortium name="The Broad Institute Genome Sequencing Center for Infectious Disease"/>
            <person name="Wu L."/>
            <person name="Ma J."/>
        </authorList>
    </citation>
    <scope>NUCLEOTIDE SEQUENCE [LARGE SCALE GENOMIC DNA]</scope>
    <source>
        <strain evidence="9">JCM 17442</strain>
    </source>
</reference>
<dbReference type="PANTHER" id="PTHR10030">
    <property type="entry name" value="ALPHA-L-FUCOSIDASE"/>
    <property type="match status" value="1"/>
</dbReference>
<dbReference type="Gene3D" id="2.60.40.1180">
    <property type="entry name" value="Golgi alpha-mannosidase II"/>
    <property type="match status" value="1"/>
</dbReference>
<evidence type="ECO:0000256" key="5">
    <source>
        <dbReference type="ARBA" id="ARBA00022801"/>
    </source>
</evidence>
<dbReference type="EC" id="3.2.1.51" evidence="3"/>
<organism evidence="8 9">
    <name type="scientific">Frondihabitans peucedani</name>
    <dbReference type="NCBI Taxonomy" id="598626"/>
    <lineage>
        <taxon>Bacteria</taxon>
        <taxon>Bacillati</taxon>
        <taxon>Actinomycetota</taxon>
        <taxon>Actinomycetes</taxon>
        <taxon>Micrococcales</taxon>
        <taxon>Microbacteriaceae</taxon>
        <taxon>Frondihabitans</taxon>
    </lineage>
</organism>
<dbReference type="Proteomes" id="UP001501594">
    <property type="component" value="Unassembled WGS sequence"/>
</dbReference>